<evidence type="ECO:0000256" key="2">
    <source>
        <dbReference type="SAM" id="Phobius"/>
    </source>
</evidence>
<evidence type="ECO:0000313" key="4">
    <source>
        <dbReference type="EMBL" id="ACU77118.1"/>
    </source>
</evidence>
<sequence>MVIDGGSGGPGRTGDGAPRRGRPGRAPRIEQPQTIIRLPKDPYEGEFKAPRARRGRGVLALAAIVIVVAAVIAINSSKHNTGAASQGASTGVGGGVPPATATVGQSAPAGGSSSPAFPAQSGANGVLTGYKDTQSGAEAAATNYVAAYVSEPMVHTNQRHTMIQTIADPSIVAHLQSELDTAFTEAARGYGLDANGNPPAGQTLVYRGVPAGVRVNSYTDTKAVVDVWTCTIDGIAGTGSTFPVSATWSTLTITLTWVGNDWRWNDFGQIDGPTPVGGTQQASTSDELQKAAKQFARLQYAP</sequence>
<dbReference type="InterPro" id="IPR058488">
    <property type="entry name" value="DUF8175"/>
</dbReference>
<organism evidence="4 5">
    <name type="scientific">Catenulispora acidiphila (strain DSM 44928 / JCM 14897 / NBRC 102108 / NRRL B-24433 / ID139908)</name>
    <dbReference type="NCBI Taxonomy" id="479433"/>
    <lineage>
        <taxon>Bacteria</taxon>
        <taxon>Bacillati</taxon>
        <taxon>Actinomycetota</taxon>
        <taxon>Actinomycetes</taxon>
        <taxon>Catenulisporales</taxon>
        <taxon>Catenulisporaceae</taxon>
        <taxon>Catenulispora</taxon>
    </lineage>
</organism>
<accession>C7QKL9</accession>
<evidence type="ECO:0000313" key="5">
    <source>
        <dbReference type="Proteomes" id="UP000000851"/>
    </source>
</evidence>
<keyword evidence="2" id="KW-1133">Transmembrane helix</keyword>
<name>C7QKL9_CATAD</name>
<keyword evidence="2" id="KW-0472">Membrane</keyword>
<dbReference type="STRING" id="479433.Caci_8295"/>
<feature type="region of interest" description="Disordered" evidence="1">
    <location>
        <begin position="1"/>
        <end position="49"/>
    </location>
</feature>
<evidence type="ECO:0000259" key="3">
    <source>
        <dbReference type="Pfam" id="PF26526"/>
    </source>
</evidence>
<dbReference type="Pfam" id="PF26526">
    <property type="entry name" value="DUF8175"/>
    <property type="match status" value="1"/>
</dbReference>
<feature type="region of interest" description="Disordered" evidence="1">
    <location>
        <begin position="80"/>
        <end position="120"/>
    </location>
</feature>
<dbReference type="eggNOG" id="ENOG5033DYY">
    <property type="taxonomic scope" value="Bacteria"/>
</dbReference>
<feature type="compositionally biased region" description="Basic and acidic residues" evidence="1">
    <location>
        <begin position="38"/>
        <end position="49"/>
    </location>
</feature>
<keyword evidence="2" id="KW-0812">Transmembrane</keyword>
<evidence type="ECO:0000256" key="1">
    <source>
        <dbReference type="SAM" id="MobiDB-lite"/>
    </source>
</evidence>
<feature type="domain" description="DUF8175" evidence="3">
    <location>
        <begin position="118"/>
        <end position="266"/>
    </location>
</feature>
<dbReference type="RefSeq" id="WP_015796843.1">
    <property type="nucleotide sequence ID" value="NC_013131.1"/>
</dbReference>
<feature type="compositionally biased region" description="Polar residues" evidence="1">
    <location>
        <begin position="80"/>
        <end position="89"/>
    </location>
</feature>
<feature type="compositionally biased region" description="Gly residues" evidence="1">
    <location>
        <begin position="1"/>
        <end position="14"/>
    </location>
</feature>
<feature type="compositionally biased region" description="Low complexity" evidence="1">
    <location>
        <begin position="104"/>
        <end position="120"/>
    </location>
</feature>
<dbReference type="HOGENOM" id="CLU_1008053_0_0_11"/>
<protein>
    <submittedName>
        <fullName evidence="4">Integral membrane protein</fullName>
    </submittedName>
</protein>
<dbReference type="EMBL" id="CP001700">
    <property type="protein sequence ID" value="ACU77118.1"/>
    <property type="molecule type" value="Genomic_DNA"/>
</dbReference>
<proteinExistence type="predicted"/>
<dbReference type="Proteomes" id="UP000000851">
    <property type="component" value="Chromosome"/>
</dbReference>
<dbReference type="InParanoid" id="C7QKL9"/>
<dbReference type="OrthoDB" id="3209305at2"/>
<keyword evidence="5" id="KW-1185">Reference proteome</keyword>
<feature type="transmembrane region" description="Helical" evidence="2">
    <location>
        <begin position="57"/>
        <end position="74"/>
    </location>
</feature>
<dbReference type="AlphaFoldDB" id="C7QKL9"/>
<reference evidence="4 5" key="1">
    <citation type="journal article" date="2009" name="Stand. Genomic Sci.">
        <title>Complete genome sequence of Catenulispora acidiphila type strain (ID 139908).</title>
        <authorList>
            <person name="Copeland A."/>
            <person name="Lapidus A."/>
            <person name="Glavina Del Rio T."/>
            <person name="Nolan M."/>
            <person name="Lucas S."/>
            <person name="Chen F."/>
            <person name="Tice H."/>
            <person name="Cheng J.F."/>
            <person name="Bruce D."/>
            <person name="Goodwin L."/>
            <person name="Pitluck S."/>
            <person name="Mikhailova N."/>
            <person name="Pati A."/>
            <person name="Ivanova N."/>
            <person name="Mavromatis K."/>
            <person name="Chen A."/>
            <person name="Palaniappan K."/>
            <person name="Chain P."/>
            <person name="Land M."/>
            <person name="Hauser L."/>
            <person name="Chang Y.J."/>
            <person name="Jeffries C.D."/>
            <person name="Chertkov O."/>
            <person name="Brettin T."/>
            <person name="Detter J.C."/>
            <person name="Han C."/>
            <person name="Ali Z."/>
            <person name="Tindall B.J."/>
            <person name="Goker M."/>
            <person name="Bristow J."/>
            <person name="Eisen J.A."/>
            <person name="Markowitz V."/>
            <person name="Hugenholtz P."/>
            <person name="Kyrpides N.C."/>
            <person name="Klenk H.P."/>
        </authorList>
    </citation>
    <scope>NUCLEOTIDE SEQUENCE [LARGE SCALE GENOMIC DNA]</scope>
    <source>
        <strain evidence="5">DSM 44928 / JCM 14897 / NBRC 102108 / NRRL B-24433 / ID139908</strain>
    </source>
</reference>
<gene>
    <name evidence="4" type="ordered locus">Caci_8295</name>
</gene>
<dbReference type="KEGG" id="cai:Caci_8295"/>